<dbReference type="GO" id="GO:0008237">
    <property type="term" value="F:metallopeptidase activity"/>
    <property type="evidence" value="ECO:0007669"/>
    <property type="project" value="TreeGrafter"/>
</dbReference>
<feature type="domain" description="WLM" evidence="6">
    <location>
        <begin position="28"/>
        <end position="241"/>
    </location>
</feature>
<dbReference type="GO" id="GO:0005634">
    <property type="term" value="C:nucleus"/>
    <property type="evidence" value="ECO:0007669"/>
    <property type="project" value="TreeGrafter"/>
</dbReference>
<protein>
    <recommendedName>
        <fullName evidence="9">WLM domain-containing protein</fullName>
    </recommendedName>
</protein>
<evidence type="ECO:0000256" key="3">
    <source>
        <dbReference type="ARBA" id="ARBA00022833"/>
    </source>
</evidence>
<keyword evidence="2 4" id="KW-0863">Zinc-finger</keyword>
<dbReference type="Proteomes" id="UP000198406">
    <property type="component" value="Unassembled WGS sequence"/>
</dbReference>
<evidence type="ECO:0000313" key="8">
    <source>
        <dbReference type="Proteomes" id="UP000198406"/>
    </source>
</evidence>
<dbReference type="InterPro" id="IPR001876">
    <property type="entry name" value="Znf_RanBP2"/>
</dbReference>
<dbReference type="AlphaFoldDB" id="A0A1Z5J789"/>
<feature type="domain" description="RanBP2-type" evidence="5">
    <location>
        <begin position="293"/>
        <end position="322"/>
    </location>
</feature>
<evidence type="ECO:0000256" key="4">
    <source>
        <dbReference type="PROSITE-ProRule" id="PRU00322"/>
    </source>
</evidence>
<keyword evidence="8" id="KW-1185">Reference proteome</keyword>
<dbReference type="InterPro" id="IPR036443">
    <property type="entry name" value="Znf_RanBP2_sf"/>
</dbReference>
<sequence>MSTARKRIRTVHDLAPFVASLPPKEAAAAMSLPISDMPPLLVLHQLPQADSCKTLMERVVREFLPIILRRGYKILSVSEFCCCGDGMDALCRRKKNKQPDNVLGYNQTLSRNGNKSHEIHLRMRHVHNHGAFYEYEDIAGTFAHELAHCERGPHDEKFFKIMEGILEEHAKLMASRLTLGGGMQPILPFSGSGQRLGGGNHVGRHPSRLVTSGHKLGGDCCFQKYMTPSEAAVAAALARQRQLLRIKGNQCCQPCVIDLSDEDESTNTIERQPVVSSKKPAFVDLTSDDTPKKKSLEWSCRACTYLNPPIVRLCDMCETARA</sequence>
<dbReference type="InParanoid" id="A0A1Z5J789"/>
<proteinExistence type="predicted"/>
<evidence type="ECO:0000313" key="7">
    <source>
        <dbReference type="EMBL" id="GAX09819.1"/>
    </source>
</evidence>
<dbReference type="SUPFAM" id="SSF90209">
    <property type="entry name" value="Ran binding protein zinc finger-like"/>
    <property type="match status" value="1"/>
</dbReference>
<dbReference type="Pfam" id="PF08325">
    <property type="entry name" value="WLM"/>
    <property type="match status" value="1"/>
</dbReference>
<dbReference type="PROSITE" id="PS01358">
    <property type="entry name" value="ZF_RANBP2_1"/>
    <property type="match status" value="1"/>
</dbReference>
<name>A0A1Z5J789_FISSO</name>
<evidence type="ECO:0000256" key="1">
    <source>
        <dbReference type="ARBA" id="ARBA00022723"/>
    </source>
</evidence>
<dbReference type="PANTHER" id="PTHR46622:SF1">
    <property type="entry name" value="DNA-DEPENDENT METALLOPROTEASE WSS1"/>
    <property type="match status" value="1"/>
</dbReference>
<dbReference type="PANTHER" id="PTHR46622">
    <property type="entry name" value="DNA-DEPENDENT METALLOPROTEASE WSS1"/>
    <property type="match status" value="1"/>
</dbReference>
<keyword evidence="1" id="KW-0479">Metal-binding</keyword>
<evidence type="ECO:0008006" key="9">
    <source>
        <dbReference type="Google" id="ProtNLM"/>
    </source>
</evidence>
<dbReference type="Gene3D" id="2.30.30.380">
    <property type="entry name" value="Zn-finger domain of Sec23/24"/>
    <property type="match status" value="1"/>
</dbReference>
<evidence type="ECO:0000259" key="6">
    <source>
        <dbReference type="PROSITE" id="PS51397"/>
    </source>
</evidence>
<dbReference type="EMBL" id="BDSP01000013">
    <property type="protein sequence ID" value="GAX09819.1"/>
    <property type="molecule type" value="Genomic_DNA"/>
</dbReference>
<gene>
    <name evidence="7" type="ORF">FisN_11Lh196</name>
</gene>
<dbReference type="PROSITE" id="PS50199">
    <property type="entry name" value="ZF_RANBP2_2"/>
    <property type="match status" value="1"/>
</dbReference>
<organism evidence="7 8">
    <name type="scientific">Fistulifera solaris</name>
    <name type="common">Oleaginous diatom</name>
    <dbReference type="NCBI Taxonomy" id="1519565"/>
    <lineage>
        <taxon>Eukaryota</taxon>
        <taxon>Sar</taxon>
        <taxon>Stramenopiles</taxon>
        <taxon>Ochrophyta</taxon>
        <taxon>Bacillariophyta</taxon>
        <taxon>Bacillariophyceae</taxon>
        <taxon>Bacillariophycidae</taxon>
        <taxon>Naviculales</taxon>
        <taxon>Naviculaceae</taxon>
        <taxon>Fistulifera</taxon>
    </lineage>
</organism>
<comment type="caution">
    <text evidence="7">The sequence shown here is derived from an EMBL/GenBank/DDBJ whole genome shotgun (WGS) entry which is preliminary data.</text>
</comment>
<reference evidence="7 8" key="1">
    <citation type="journal article" date="2015" name="Plant Cell">
        <title>Oil accumulation by the oleaginous diatom Fistulifera solaris as revealed by the genome and transcriptome.</title>
        <authorList>
            <person name="Tanaka T."/>
            <person name="Maeda Y."/>
            <person name="Veluchamy A."/>
            <person name="Tanaka M."/>
            <person name="Abida H."/>
            <person name="Marechal E."/>
            <person name="Bowler C."/>
            <person name="Muto M."/>
            <person name="Sunaga Y."/>
            <person name="Tanaka M."/>
            <person name="Yoshino T."/>
            <person name="Taniguchi T."/>
            <person name="Fukuda Y."/>
            <person name="Nemoto M."/>
            <person name="Matsumoto M."/>
            <person name="Wong P.S."/>
            <person name="Aburatani S."/>
            <person name="Fujibuchi W."/>
        </authorList>
    </citation>
    <scope>NUCLEOTIDE SEQUENCE [LARGE SCALE GENOMIC DNA]</scope>
    <source>
        <strain evidence="7 8">JPCC DA0580</strain>
    </source>
</reference>
<evidence type="ECO:0000256" key="2">
    <source>
        <dbReference type="ARBA" id="ARBA00022771"/>
    </source>
</evidence>
<evidence type="ECO:0000259" key="5">
    <source>
        <dbReference type="PROSITE" id="PS50199"/>
    </source>
</evidence>
<accession>A0A1Z5J789</accession>
<dbReference type="OrthoDB" id="261960at2759"/>
<dbReference type="GO" id="GO:0006281">
    <property type="term" value="P:DNA repair"/>
    <property type="evidence" value="ECO:0007669"/>
    <property type="project" value="TreeGrafter"/>
</dbReference>
<keyword evidence="3" id="KW-0862">Zinc</keyword>
<dbReference type="PROSITE" id="PS51397">
    <property type="entry name" value="WLM"/>
    <property type="match status" value="1"/>
</dbReference>
<dbReference type="InterPro" id="IPR053000">
    <property type="entry name" value="WSS1-like_metalloprotease"/>
</dbReference>
<dbReference type="GO" id="GO:0008270">
    <property type="term" value="F:zinc ion binding"/>
    <property type="evidence" value="ECO:0007669"/>
    <property type="project" value="UniProtKB-KW"/>
</dbReference>
<dbReference type="InterPro" id="IPR013536">
    <property type="entry name" value="WLM_dom"/>
</dbReference>